<evidence type="ECO:0000256" key="1">
    <source>
        <dbReference type="ARBA" id="ARBA00004123"/>
    </source>
</evidence>
<keyword evidence="4 8" id="KW-0238">DNA-binding</keyword>
<dbReference type="EMBL" id="OU466860">
    <property type="protein sequence ID" value="CAH2060902.1"/>
    <property type="molecule type" value="Genomic_DNA"/>
</dbReference>
<accession>A0AAU9SE61</accession>
<dbReference type="InterPro" id="IPR001356">
    <property type="entry name" value="HD"/>
</dbReference>
<evidence type="ECO:0000256" key="9">
    <source>
        <dbReference type="SAM" id="MobiDB-lite"/>
    </source>
</evidence>
<feature type="DNA-binding region" description="Homeobox" evidence="8">
    <location>
        <begin position="244"/>
        <end position="306"/>
    </location>
</feature>
<evidence type="ECO:0000313" key="12">
    <source>
        <dbReference type="Proteomes" id="UP000836841"/>
    </source>
</evidence>
<evidence type="ECO:0000256" key="7">
    <source>
        <dbReference type="ARBA" id="ARBA00023242"/>
    </source>
</evidence>
<organism evidence="11 12">
    <name type="scientific">Thlaspi arvense</name>
    <name type="common">Field penny-cress</name>
    <dbReference type="NCBI Taxonomy" id="13288"/>
    <lineage>
        <taxon>Eukaryota</taxon>
        <taxon>Viridiplantae</taxon>
        <taxon>Streptophyta</taxon>
        <taxon>Embryophyta</taxon>
        <taxon>Tracheophyta</taxon>
        <taxon>Spermatophyta</taxon>
        <taxon>Magnoliopsida</taxon>
        <taxon>eudicotyledons</taxon>
        <taxon>Gunneridae</taxon>
        <taxon>Pentapetalae</taxon>
        <taxon>rosids</taxon>
        <taxon>malvids</taxon>
        <taxon>Brassicales</taxon>
        <taxon>Brassicaceae</taxon>
        <taxon>Thlaspideae</taxon>
        <taxon>Thlaspi</taxon>
    </lineage>
</organism>
<dbReference type="Proteomes" id="UP000836841">
    <property type="component" value="Chromosome 4"/>
</dbReference>
<keyword evidence="12" id="KW-1185">Reference proteome</keyword>
<evidence type="ECO:0000256" key="6">
    <source>
        <dbReference type="ARBA" id="ARBA00023163"/>
    </source>
</evidence>
<comment type="similarity">
    <text evidence="2">Belongs to the TALE/BELL homeobox family.</text>
</comment>
<dbReference type="GO" id="GO:0005634">
    <property type="term" value="C:nucleus"/>
    <property type="evidence" value="ECO:0007669"/>
    <property type="project" value="UniProtKB-SubCell"/>
</dbReference>
<evidence type="ECO:0000256" key="8">
    <source>
        <dbReference type="PROSITE-ProRule" id="PRU00108"/>
    </source>
</evidence>
<dbReference type="GO" id="GO:0003677">
    <property type="term" value="F:DNA binding"/>
    <property type="evidence" value="ECO:0007669"/>
    <property type="project" value="UniProtKB-UniRule"/>
</dbReference>
<dbReference type="Gene3D" id="1.10.10.60">
    <property type="entry name" value="Homeodomain-like"/>
    <property type="match status" value="1"/>
</dbReference>
<feature type="region of interest" description="Disordered" evidence="9">
    <location>
        <begin position="322"/>
        <end position="346"/>
    </location>
</feature>
<dbReference type="GO" id="GO:0006355">
    <property type="term" value="P:regulation of DNA-templated transcription"/>
    <property type="evidence" value="ECO:0007669"/>
    <property type="project" value="InterPro"/>
</dbReference>
<dbReference type="CDD" id="cd00086">
    <property type="entry name" value="homeodomain"/>
    <property type="match status" value="1"/>
</dbReference>
<evidence type="ECO:0000259" key="10">
    <source>
        <dbReference type="PROSITE" id="PS50071"/>
    </source>
</evidence>
<feature type="compositionally biased region" description="Basic and acidic residues" evidence="9">
    <location>
        <begin position="54"/>
        <end position="63"/>
    </location>
</feature>
<keyword evidence="7 8" id="KW-0539">Nucleus</keyword>
<dbReference type="InterPro" id="IPR008422">
    <property type="entry name" value="KN_HD"/>
</dbReference>
<dbReference type="Pfam" id="PF05920">
    <property type="entry name" value="Homeobox_KN"/>
    <property type="match status" value="1"/>
</dbReference>
<sequence>MSAFFHGETEMREPSSDLFMMNMNPFSDPTTTINTHNHNFYNLGFGSQQHLRRVSKDEVDRTEQGNSSIPTVSNGGVTESFMVLSPIYLKAAQELLNEIVAVGNGCRGATQEQQMNKESAIYEVGDNNGVHIPGAAACRQELQAKKVKLISMVKKVEQRYKQYHNQMQTIISSFEQAAGLGSANSYTHMAEETISKQFRAVKDMICLQIKHINKLLGEKECEGLSLGDDQLRQFGKMPHNHSNAWRTQRGLPETAVSILRAWLFHHFLHPYPKDLDKEMLAKQTGLTKSQVSNWFINARVRVWKPMVEEMYMEEMNIDATRKRGNLNDHTNKGSSSQKPYNNTTSDESLNSILPVFHQGFIENEIPMQNSSSSCSIVTFNKQHVSQANLIHFNGRFENNHAMVGNSVSLSLGLHHSCDQTFNSIQFGSISNGTEILGIYPSLTYQIMD</sequence>
<keyword evidence="3" id="KW-0805">Transcription regulation</keyword>
<gene>
    <name evidence="11" type="ORF">TAV2_LOCUS14704</name>
</gene>
<proteinExistence type="inferred from homology"/>
<dbReference type="SMART" id="SM00389">
    <property type="entry name" value="HOX"/>
    <property type="match status" value="1"/>
</dbReference>
<dbReference type="InterPro" id="IPR006563">
    <property type="entry name" value="POX_dom"/>
</dbReference>
<dbReference type="AlphaFoldDB" id="A0AAU9SE61"/>
<dbReference type="PANTHER" id="PTHR11850">
    <property type="entry name" value="HOMEOBOX PROTEIN TRANSCRIPTION FACTORS"/>
    <property type="match status" value="1"/>
</dbReference>
<feature type="compositionally biased region" description="Basic and acidic residues" evidence="9">
    <location>
        <begin position="322"/>
        <end position="331"/>
    </location>
</feature>
<evidence type="ECO:0000256" key="5">
    <source>
        <dbReference type="ARBA" id="ARBA00023155"/>
    </source>
</evidence>
<dbReference type="Pfam" id="PF07526">
    <property type="entry name" value="POX"/>
    <property type="match status" value="1"/>
</dbReference>
<feature type="domain" description="Homeobox" evidence="10">
    <location>
        <begin position="242"/>
        <end position="305"/>
    </location>
</feature>
<feature type="region of interest" description="Disordered" evidence="9">
    <location>
        <begin position="53"/>
        <end position="72"/>
    </location>
</feature>
<dbReference type="InterPro" id="IPR050224">
    <property type="entry name" value="TALE_homeobox"/>
</dbReference>
<evidence type="ECO:0000256" key="4">
    <source>
        <dbReference type="ARBA" id="ARBA00023125"/>
    </source>
</evidence>
<evidence type="ECO:0000256" key="3">
    <source>
        <dbReference type="ARBA" id="ARBA00023015"/>
    </source>
</evidence>
<reference evidence="11 12" key="1">
    <citation type="submission" date="2022-03" db="EMBL/GenBank/DDBJ databases">
        <authorList>
            <person name="Nunn A."/>
            <person name="Chopra R."/>
            <person name="Nunn A."/>
            <person name="Contreras Garrido A."/>
        </authorList>
    </citation>
    <scope>NUCLEOTIDE SEQUENCE [LARGE SCALE GENOMIC DNA]</scope>
</reference>
<evidence type="ECO:0000313" key="11">
    <source>
        <dbReference type="EMBL" id="CAH2060902.1"/>
    </source>
</evidence>
<evidence type="ECO:0000256" key="2">
    <source>
        <dbReference type="ARBA" id="ARBA00006454"/>
    </source>
</evidence>
<keyword evidence="6" id="KW-0804">Transcription</keyword>
<dbReference type="SUPFAM" id="SSF46689">
    <property type="entry name" value="Homeodomain-like"/>
    <property type="match status" value="1"/>
</dbReference>
<dbReference type="InterPro" id="IPR009057">
    <property type="entry name" value="Homeodomain-like_sf"/>
</dbReference>
<dbReference type="PROSITE" id="PS50071">
    <property type="entry name" value="HOMEOBOX_2"/>
    <property type="match status" value="1"/>
</dbReference>
<keyword evidence="5 8" id="KW-0371">Homeobox</keyword>
<dbReference type="SMART" id="SM00574">
    <property type="entry name" value="POX"/>
    <property type="match status" value="1"/>
</dbReference>
<name>A0AAU9SE61_THLAR</name>
<protein>
    <recommendedName>
        <fullName evidence="10">Homeobox domain-containing protein</fullName>
    </recommendedName>
</protein>
<comment type="subcellular location">
    <subcellularLocation>
        <location evidence="1 8">Nucleus</location>
    </subcellularLocation>
</comment>
<feature type="compositionally biased region" description="Polar residues" evidence="9">
    <location>
        <begin position="332"/>
        <end position="346"/>
    </location>
</feature>